<dbReference type="Gene3D" id="3.40.50.880">
    <property type="match status" value="1"/>
</dbReference>
<dbReference type="Pfam" id="PF01965">
    <property type="entry name" value="DJ-1_PfpI"/>
    <property type="match status" value="1"/>
</dbReference>
<reference evidence="1 2" key="1">
    <citation type="submission" date="2016-04" db="EMBL/GenBank/DDBJ databases">
        <title>Complete genome sequence of natural rubber-degrading, novel Gram-negative bacterium, Rhizobacter gummiphilus strain NS21.</title>
        <authorList>
            <person name="Tabata M."/>
            <person name="Kasai D."/>
            <person name="Fukuda M."/>
        </authorList>
    </citation>
    <scope>NUCLEOTIDE SEQUENCE [LARGE SCALE GENOMIC DNA]</scope>
    <source>
        <strain evidence="1 2">NS21</strain>
    </source>
</reference>
<dbReference type="SUPFAM" id="SSF52317">
    <property type="entry name" value="Class I glutamine amidotransferase-like"/>
    <property type="match status" value="1"/>
</dbReference>
<dbReference type="RefSeq" id="WP_085752560.1">
    <property type="nucleotide sequence ID" value="NZ_BSPR01000006.1"/>
</dbReference>
<dbReference type="InterPro" id="IPR052158">
    <property type="entry name" value="INH-QAR"/>
</dbReference>
<accession>A0A1W6LDD2</accession>
<protein>
    <submittedName>
        <fullName evidence="1">Thiamine biosynthesis protein ThiJ</fullName>
    </submittedName>
</protein>
<dbReference type="InterPro" id="IPR002818">
    <property type="entry name" value="DJ-1/PfpI"/>
</dbReference>
<evidence type="ECO:0000313" key="1">
    <source>
        <dbReference type="EMBL" id="ARN22262.1"/>
    </source>
</evidence>
<evidence type="ECO:0000313" key="2">
    <source>
        <dbReference type="Proteomes" id="UP000193427"/>
    </source>
</evidence>
<dbReference type="OrthoDB" id="9794896at2"/>
<dbReference type="PANTHER" id="PTHR43130">
    <property type="entry name" value="ARAC-FAMILY TRANSCRIPTIONAL REGULATOR"/>
    <property type="match status" value="1"/>
</dbReference>
<dbReference type="AlphaFoldDB" id="A0A1W6LDD2"/>
<dbReference type="InterPro" id="IPR029062">
    <property type="entry name" value="Class_I_gatase-like"/>
</dbReference>
<organism evidence="1 2">
    <name type="scientific">Piscinibacter gummiphilus</name>
    <dbReference type="NCBI Taxonomy" id="946333"/>
    <lineage>
        <taxon>Bacteria</taxon>
        <taxon>Pseudomonadati</taxon>
        <taxon>Pseudomonadota</taxon>
        <taxon>Betaproteobacteria</taxon>
        <taxon>Burkholderiales</taxon>
        <taxon>Sphaerotilaceae</taxon>
        <taxon>Piscinibacter</taxon>
    </lineage>
</organism>
<name>A0A1W6LDD2_9BURK</name>
<keyword evidence="2" id="KW-1185">Reference proteome</keyword>
<dbReference type="Proteomes" id="UP000193427">
    <property type="component" value="Chromosome"/>
</dbReference>
<gene>
    <name evidence="1" type="ORF">A4W93_21475</name>
</gene>
<dbReference type="CDD" id="cd03139">
    <property type="entry name" value="GATase1_PfpI_2"/>
    <property type="match status" value="1"/>
</dbReference>
<dbReference type="KEGG" id="rgu:A4W93_21475"/>
<sequence length="213" mass="22760">MTFGIVLFDQVEELDFVGPWEMATMWSRFAGGPKDCVLVAQRLAPVACAKGMSVNPHVSFETCPPLDYLLVPGGEGTRREVDNPALIAFVSERARSCKAVLSVCTGSFVLHAAGLLSGRRATTHWGSLDRLRALGDVQVVEERHVQDGNVWSSAGVSAGTDMLLAFIAGEAGDEAAGKVQAGAEYYPGTHRYGGFERHPKAPAYVRGVHTVTA</sequence>
<dbReference type="PANTHER" id="PTHR43130:SF15">
    <property type="entry name" value="THIJ_PFPI FAMILY PROTEIN (AFU_ORTHOLOGUE AFUA_5G14240)"/>
    <property type="match status" value="1"/>
</dbReference>
<dbReference type="STRING" id="946333.A4W93_21475"/>
<dbReference type="EMBL" id="CP015118">
    <property type="protein sequence ID" value="ARN22262.1"/>
    <property type="molecule type" value="Genomic_DNA"/>
</dbReference>
<proteinExistence type="predicted"/>